<evidence type="ECO:0000256" key="1">
    <source>
        <dbReference type="SAM" id="MobiDB-lite"/>
    </source>
</evidence>
<name>A0ABR4KTU2_9EURO</name>
<accession>A0ABR4KTU2</accession>
<evidence type="ECO:0008006" key="4">
    <source>
        <dbReference type="Google" id="ProtNLM"/>
    </source>
</evidence>
<gene>
    <name evidence="2" type="ORF">BJX68DRAFT_264047</name>
</gene>
<feature type="compositionally biased region" description="Basic and acidic residues" evidence="1">
    <location>
        <begin position="257"/>
        <end position="266"/>
    </location>
</feature>
<comment type="caution">
    <text evidence="2">The sequence shown here is derived from an EMBL/GenBank/DDBJ whole genome shotgun (WGS) entry which is preliminary data.</text>
</comment>
<feature type="compositionally biased region" description="Acidic residues" evidence="1">
    <location>
        <begin position="188"/>
        <end position="256"/>
    </location>
</feature>
<protein>
    <recommendedName>
        <fullName evidence="4">Hypervirulence associated protein TUDOR domain-containing protein</fullName>
    </recommendedName>
</protein>
<evidence type="ECO:0000313" key="2">
    <source>
        <dbReference type="EMBL" id="KAL2855693.1"/>
    </source>
</evidence>
<proteinExistence type="predicted"/>
<feature type="compositionally biased region" description="Basic and acidic residues" evidence="1">
    <location>
        <begin position="159"/>
        <end position="172"/>
    </location>
</feature>
<dbReference type="Proteomes" id="UP001610444">
    <property type="component" value="Unassembled WGS sequence"/>
</dbReference>
<keyword evidence="3" id="KW-1185">Reference proteome</keyword>
<dbReference type="RefSeq" id="XP_070902100.1">
    <property type="nucleotide sequence ID" value="XM_071044859.1"/>
</dbReference>
<feature type="region of interest" description="Disordered" evidence="1">
    <location>
        <begin position="1"/>
        <end position="37"/>
    </location>
</feature>
<sequence length="284" mass="32145">MPSKQNNYTDPDLRQEVKEEVQAGDKGGKPGQWSARKVLHPLLLPNTIPQITNHNSNIEQAQLTASEYKARGGDYTTSKDQKAPQQKNLDKWTGEEWQTKEGSGHAKQDDGTEKRYLPKKAWEGMSEKEKEETEKTKVEGSRKGKQFVGNTETAKRKRGEVSREGDKKDTKGKGRGKAKGKEKQKEDDDKEGEGDEEGQDEIDEREDEGFDDEDQGDKGDENEEEEEEEEQNDEEEEEVADDNDEENEGEEDEDKGDGEATTKEPEAADTPQSEQPGKKRRKKD</sequence>
<feature type="region of interest" description="Disordered" evidence="1">
    <location>
        <begin position="58"/>
        <end position="284"/>
    </location>
</feature>
<dbReference type="EMBL" id="JBFXLR010000009">
    <property type="protein sequence ID" value="KAL2855693.1"/>
    <property type="molecule type" value="Genomic_DNA"/>
</dbReference>
<reference evidence="2 3" key="1">
    <citation type="submission" date="2024-07" db="EMBL/GenBank/DDBJ databases">
        <title>Section-level genome sequencing and comparative genomics of Aspergillus sections Usti and Cavernicolus.</title>
        <authorList>
            <consortium name="Lawrence Berkeley National Laboratory"/>
            <person name="Nybo J.L."/>
            <person name="Vesth T.C."/>
            <person name="Theobald S."/>
            <person name="Frisvad J.C."/>
            <person name="Larsen T.O."/>
            <person name="Kjaerboelling I."/>
            <person name="Rothschild-Mancinelli K."/>
            <person name="Lyhne E.K."/>
            <person name="Kogle M.E."/>
            <person name="Barry K."/>
            <person name="Clum A."/>
            <person name="Na H."/>
            <person name="Ledsgaard L."/>
            <person name="Lin J."/>
            <person name="Lipzen A."/>
            <person name="Kuo A."/>
            <person name="Riley R."/>
            <person name="Mondo S."/>
            <person name="LaButti K."/>
            <person name="Haridas S."/>
            <person name="Pangalinan J."/>
            <person name="Salamov A.A."/>
            <person name="Simmons B.A."/>
            <person name="Magnuson J.K."/>
            <person name="Chen J."/>
            <person name="Drula E."/>
            <person name="Henrissat B."/>
            <person name="Wiebenga A."/>
            <person name="Lubbers R.J."/>
            <person name="Gomes A.C."/>
            <person name="Macurrencykelacurrency M.R."/>
            <person name="Stajich J."/>
            <person name="Grigoriev I.V."/>
            <person name="Mortensen U.H."/>
            <person name="De vries R.P."/>
            <person name="Baker S.E."/>
            <person name="Andersen M.R."/>
        </authorList>
    </citation>
    <scope>NUCLEOTIDE SEQUENCE [LARGE SCALE GENOMIC DNA]</scope>
    <source>
        <strain evidence="2 3">CBS 756.74</strain>
    </source>
</reference>
<evidence type="ECO:0000313" key="3">
    <source>
        <dbReference type="Proteomes" id="UP001610444"/>
    </source>
</evidence>
<feature type="compositionally biased region" description="Basic and acidic residues" evidence="1">
    <location>
        <begin position="11"/>
        <end position="28"/>
    </location>
</feature>
<organism evidence="2 3">
    <name type="scientific">Aspergillus pseudodeflectus</name>
    <dbReference type="NCBI Taxonomy" id="176178"/>
    <lineage>
        <taxon>Eukaryota</taxon>
        <taxon>Fungi</taxon>
        <taxon>Dikarya</taxon>
        <taxon>Ascomycota</taxon>
        <taxon>Pezizomycotina</taxon>
        <taxon>Eurotiomycetes</taxon>
        <taxon>Eurotiomycetidae</taxon>
        <taxon>Eurotiales</taxon>
        <taxon>Aspergillaceae</taxon>
        <taxon>Aspergillus</taxon>
        <taxon>Aspergillus subgen. Nidulantes</taxon>
    </lineage>
</organism>
<feature type="compositionally biased region" description="Basic and acidic residues" evidence="1">
    <location>
        <begin position="68"/>
        <end position="142"/>
    </location>
</feature>
<dbReference type="GeneID" id="98160023"/>